<dbReference type="SUPFAM" id="SSF54637">
    <property type="entry name" value="Thioesterase/thiol ester dehydrase-isomerase"/>
    <property type="match status" value="1"/>
</dbReference>
<dbReference type="InterPro" id="IPR029069">
    <property type="entry name" value="HotDog_dom_sf"/>
</dbReference>
<dbReference type="InterPro" id="IPR006684">
    <property type="entry name" value="YbgC/YbaW"/>
</dbReference>
<reference evidence="3 4" key="1">
    <citation type="submission" date="2017-10" db="EMBL/GenBank/DDBJ databases">
        <title>Bacillus sp. nov., a halophilic bacterium isolated from a Keqin Lake.</title>
        <authorList>
            <person name="Wang H."/>
        </authorList>
    </citation>
    <scope>NUCLEOTIDE SEQUENCE [LARGE SCALE GENOMIC DNA]</scope>
    <source>
        <strain evidence="3 4">KCTC 13187</strain>
    </source>
</reference>
<proteinExistence type="inferred from homology"/>
<sequence>MKPDYIKDLETWKDEFQLFFPVSVRFSETDAFGHLNNTVSFVYFETARIEFFKETGLMQRWMSRTGENIPVTADLQCDYRKQIFFDEKLNIGVKVAKVGSSSLDLHYVILNENKEVCMTGRGSIVQVSKKTGKSSAWETDIKNILGNLVNL</sequence>
<comment type="caution">
    <text evidence="3">The sequence shown here is derived from an EMBL/GenBank/DDBJ whole genome shotgun (WGS) entry which is preliminary data.</text>
</comment>
<evidence type="ECO:0000313" key="3">
    <source>
        <dbReference type="EMBL" id="RKL65976.1"/>
    </source>
</evidence>
<dbReference type="PANTHER" id="PTHR31793:SF24">
    <property type="entry name" value="LONG-CHAIN ACYL-COA THIOESTERASE FADM"/>
    <property type="match status" value="1"/>
</dbReference>
<protein>
    <submittedName>
        <fullName evidence="3">Uncharacterized protein</fullName>
    </submittedName>
</protein>
<dbReference type="Pfam" id="PF13279">
    <property type="entry name" value="4HBT_2"/>
    <property type="match status" value="1"/>
</dbReference>
<keyword evidence="2" id="KW-0378">Hydrolase</keyword>
<accession>A0A3A9KML1</accession>
<dbReference type="Proteomes" id="UP000281498">
    <property type="component" value="Unassembled WGS sequence"/>
</dbReference>
<dbReference type="GO" id="GO:0047617">
    <property type="term" value="F:fatty acyl-CoA hydrolase activity"/>
    <property type="evidence" value="ECO:0007669"/>
    <property type="project" value="TreeGrafter"/>
</dbReference>
<dbReference type="Gene3D" id="3.10.129.10">
    <property type="entry name" value="Hotdog Thioesterase"/>
    <property type="match status" value="1"/>
</dbReference>
<organism evidence="3 4">
    <name type="scientific">Salipaludibacillus neizhouensis</name>
    <dbReference type="NCBI Taxonomy" id="885475"/>
    <lineage>
        <taxon>Bacteria</taxon>
        <taxon>Bacillati</taxon>
        <taxon>Bacillota</taxon>
        <taxon>Bacilli</taxon>
        <taxon>Bacillales</taxon>
        <taxon>Bacillaceae</taxon>
    </lineage>
</organism>
<evidence type="ECO:0000256" key="1">
    <source>
        <dbReference type="ARBA" id="ARBA00005953"/>
    </source>
</evidence>
<keyword evidence="4" id="KW-1185">Reference proteome</keyword>
<dbReference type="RefSeq" id="WP_110934948.1">
    <property type="nucleotide sequence ID" value="NZ_KZ614146.1"/>
</dbReference>
<dbReference type="AlphaFoldDB" id="A0A3A9KML1"/>
<dbReference type="PANTHER" id="PTHR31793">
    <property type="entry name" value="4-HYDROXYBENZOYL-COA THIOESTERASE FAMILY MEMBER"/>
    <property type="match status" value="1"/>
</dbReference>
<evidence type="ECO:0000256" key="2">
    <source>
        <dbReference type="ARBA" id="ARBA00022801"/>
    </source>
</evidence>
<dbReference type="CDD" id="cd00586">
    <property type="entry name" value="4HBT"/>
    <property type="match status" value="1"/>
</dbReference>
<dbReference type="InterPro" id="IPR050563">
    <property type="entry name" value="4-hydroxybenzoyl-CoA_TE"/>
</dbReference>
<dbReference type="OrthoDB" id="9799036at2"/>
<comment type="similarity">
    <text evidence="1">Belongs to the 4-hydroxybenzoyl-CoA thioesterase family.</text>
</comment>
<dbReference type="PIRSF" id="PIRSF003230">
    <property type="entry name" value="YbgC"/>
    <property type="match status" value="1"/>
</dbReference>
<gene>
    <name evidence="3" type="ORF">CR203_18070</name>
</gene>
<name>A0A3A9KML1_9BACI</name>
<dbReference type="EMBL" id="PDOE01000010">
    <property type="protein sequence ID" value="RKL65976.1"/>
    <property type="molecule type" value="Genomic_DNA"/>
</dbReference>
<evidence type="ECO:0000313" key="4">
    <source>
        <dbReference type="Proteomes" id="UP000281498"/>
    </source>
</evidence>